<protein>
    <submittedName>
        <fullName evidence="2">Outer membrane protein assembly factor BamB</fullName>
    </submittedName>
</protein>
<name>A0A0U1NHC1_9RHOB</name>
<dbReference type="RefSeq" id="WP_048597436.1">
    <property type="nucleotide sequence ID" value="NZ_CVPC01000002.1"/>
</dbReference>
<reference evidence="2 3" key="1">
    <citation type="submission" date="2015-04" db="EMBL/GenBank/DDBJ databases">
        <authorList>
            <person name="Syromyatnikov M.Y."/>
            <person name="Popov V.N."/>
        </authorList>
    </citation>
    <scope>NUCLEOTIDE SEQUENCE [LARGE SCALE GENOMIC DNA]</scope>
    <source>
        <strain evidence="2 3">CECT 5292</strain>
    </source>
</reference>
<dbReference type="SUPFAM" id="SSF50998">
    <property type="entry name" value="Quinoprotein alcohol dehydrogenase-like"/>
    <property type="match status" value="1"/>
</dbReference>
<dbReference type="PROSITE" id="PS51257">
    <property type="entry name" value="PROKAR_LIPOPROTEIN"/>
    <property type="match status" value="1"/>
</dbReference>
<dbReference type="Gene3D" id="2.130.10.10">
    <property type="entry name" value="YVTN repeat-like/Quinoprotein amine dehydrogenase"/>
    <property type="match status" value="1"/>
</dbReference>
<gene>
    <name evidence="2" type="primary">bamB</name>
    <name evidence="2" type="ORF">NIG5292_00161</name>
</gene>
<dbReference type="InterPro" id="IPR015943">
    <property type="entry name" value="WD40/YVTN_repeat-like_dom_sf"/>
</dbReference>
<organism evidence="2 3">
    <name type="scientific">Nereida ignava</name>
    <dbReference type="NCBI Taxonomy" id="282199"/>
    <lineage>
        <taxon>Bacteria</taxon>
        <taxon>Pseudomonadati</taxon>
        <taxon>Pseudomonadota</taxon>
        <taxon>Alphaproteobacteria</taxon>
        <taxon>Rhodobacterales</taxon>
        <taxon>Roseobacteraceae</taxon>
        <taxon>Nereida</taxon>
    </lineage>
</organism>
<evidence type="ECO:0000313" key="3">
    <source>
        <dbReference type="Proteomes" id="UP000048949"/>
    </source>
</evidence>
<evidence type="ECO:0000313" key="2">
    <source>
        <dbReference type="EMBL" id="CRK74136.1"/>
    </source>
</evidence>
<keyword evidence="3" id="KW-1185">Reference proteome</keyword>
<dbReference type="InterPro" id="IPR002372">
    <property type="entry name" value="PQQ_rpt_dom"/>
</dbReference>
<accession>A0A0U1NHC1</accession>
<dbReference type="STRING" id="282199.GCA_001049735_00161"/>
<dbReference type="OrthoDB" id="5290752at2"/>
<dbReference type="EMBL" id="CVQV01000002">
    <property type="protein sequence ID" value="CRK74136.1"/>
    <property type="molecule type" value="Genomic_DNA"/>
</dbReference>
<dbReference type="Pfam" id="PF13360">
    <property type="entry name" value="PQQ_2"/>
    <property type="match status" value="1"/>
</dbReference>
<dbReference type="AlphaFoldDB" id="A0A0U1NHC1"/>
<evidence type="ECO:0000259" key="1">
    <source>
        <dbReference type="Pfam" id="PF13360"/>
    </source>
</evidence>
<dbReference type="PANTHER" id="PTHR34512:SF30">
    <property type="entry name" value="OUTER MEMBRANE PROTEIN ASSEMBLY FACTOR BAMB"/>
    <property type="match status" value="1"/>
</dbReference>
<sequence length="449" mass="46854">MTRSMVSKKAILALGLSAFVVSGCGDRELILEGERLDLHADLSAPDTALDAGDAAEQADAPRVLSLRAPVVNDAWTHRFGSAQHQINHPALGADLSLAWSANIGQGDTRKQRITADPVVAGGTIFTLDSAATVTATSSNGASLWQRDLTPASDRSGDASGGGLAVASDTLFVTTGFGALTAIDVATGETRWSQDLDAPTSGAPTVAEGIVYVIAGNAIAWAVDARNGRVKWTQSGLPSASDVVGGAAPVVAGDLAVFAFSNGDVRATFKRGGIRRWDTSLSGERKGRSYATVKDVTSDPVVSEGRIYLATQSGRMAALDAQNGERLWTATEGALSPVWPAGDSIFFVSDQAELLRVDAKTGERIWGVDLPYFEKERDRRKKAVFSHYGPIIAGGRLIVASNDGTMRSFDPTTGQALGVVSIPGGATTNPAVANETLYVVSTGGKLHAFR</sequence>
<dbReference type="InterPro" id="IPR018391">
    <property type="entry name" value="PQQ_b-propeller_rpt"/>
</dbReference>
<feature type="domain" description="Pyrrolo-quinoline quinone repeat" evidence="1">
    <location>
        <begin position="131"/>
        <end position="365"/>
    </location>
</feature>
<proteinExistence type="predicted"/>
<dbReference type="Proteomes" id="UP000048949">
    <property type="component" value="Unassembled WGS sequence"/>
</dbReference>
<dbReference type="SMART" id="SM00564">
    <property type="entry name" value="PQQ"/>
    <property type="match status" value="6"/>
</dbReference>
<dbReference type="PANTHER" id="PTHR34512">
    <property type="entry name" value="CELL SURFACE PROTEIN"/>
    <property type="match status" value="1"/>
</dbReference>
<dbReference type="InterPro" id="IPR011047">
    <property type="entry name" value="Quinoprotein_ADH-like_sf"/>
</dbReference>